<evidence type="ECO:0000256" key="1">
    <source>
        <dbReference type="SAM" id="Phobius"/>
    </source>
</evidence>
<dbReference type="EMBL" id="JBGBPQ010000007">
    <property type="protein sequence ID" value="KAL1522233.1"/>
    <property type="molecule type" value="Genomic_DNA"/>
</dbReference>
<dbReference type="InterPro" id="IPR013097">
    <property type="entry name" value="Dabb"/>
</dbReference>
<feature type="transmembrane region" description="Helical" evidence="1">
    <location>
        <begin position="41"/>
        <end position="59"/>
    </location>
</feature>
<evidence type="ECO:0000259" key="2">
    <source>
        <dbReference type="PROSITE" id="PS51502"/>
    </source>
</evidence>
<dbReference type="Gene3D" id="3.30.70.100">
    <property type="match status" value="1"/>
</dbReference>
<dbReference type="Pfam" id="PF07876">
    <property type="entry name" value="Dabb"/>
    <property type="match status" value="1"/>
</dbReference>
<evidence type="ECO:0000313" key="3">
    <source>
        <dbReference type="EMBL" id="KAL1522233.1"/>
    </source>
</evidence>
<evidence type="ECO:0000313" key="4">
    <source>
        <dbReference type="Proteomes" id="UP001515480"/>
    </source>
</evidence>
<dbReference type="Proteomes" id="UP001515480">
    <property type="component" value="Unassembled WGS sequence"/>
</dbReference>
<keyword evidence="1" id="KW-0472">Membrane</keyword>
<keyword evidence="1" id="KW-0812">Transmembrane</keyword>
<dbReference type="SMART" id="SM00886">
    <property type="entry name" value="Dabb"/>
    <property type="match status" value="1"/>
</dbReference>
<dbReference type="SUPFAM" id="SSF54909">
    <property type="entry name" value="Dimeric alpha+beta barrel"/>
    <property type="match status" value="1"/>
</dbReference>
<feature type="transmembrane region" description="Helical" evidence="1">
    <location>
        <begin position="65"/>
        <end position="84"/>
    </location>
</feature>
<organism evidence="3 4">
    <name type="scientific">Prymnesium parvum</name>
    <name type="common">Toxic golden alga</name>
    <dbReference type="NCBI Taxonomy" id="97485"/>
    <lineage>
        <taxon>Eukaryota</taxon>
        <taxon>Haptista</taxon>
        <taxon>Haptophyta</taxon>
        <taxon>Prymnesiophyceae</taxon>
        <taxon>Prymnesiales</taxon>
        <taxon>Prymnesiaceae</taxon>
        <taxon>Prymnesium</taxon>
    </lineage>
</organism>
<accession>A0AB34JMQ5</accession>
<feature type="domain" description="Stress-response A/B barrel" evidence="2">
    <location>
        <begin position="101"/>
        <end position="191"/>
    </location>
</feature>
<comment type="caution">
    <text evidence="3">The sequence shown here is derived from an EMBL/GenBank/DDBJ whole genome shotgun (WGS) entry which is preliminary data.</text>
</comment>
<dbReference type="AlphaFoldDB" id="A0AB34JMQ5"/>
<dbReference type="PROSITE" id="PS51502">
    <property type="entry name" value="S_R_A_B_BARREL"/>
    <property type="match status" value="1"/>
</dbReference>
<reference evidence="3 4" key="1">
    <citation type="journal article" date="2024" name="Science">
        <title>Giant polyketide synthase enzymes in the biosynthesis of giant marine polyether toxins.</title>
        <authorList>
            <person name="Fallon T.R."/>
            <person name="Shende V.V."/>
            <person name="Wierzbicki I.H."/>
            <person name="Pendleton A.L."/>
            <person name="Watervoot N.F."/>
            <person name="Auber R.P."/>
            <person name="Gonzalez D.J."/>
            <person name="Wisecaver J.H."/>
            <person name="Moore B.S."/>
        </authorList>
    </citation>
    <scope>NUCLEOTIDE SEQUENCE [LARGE SCALE GENOMIC DNA]</scope>
    <source>
        <strain evidence="3 4">12B1</strain>
    </source>
</reference>
<dbReference type="InterPro" id="IPR011008">
    <property type="entry name" value="Dimeric_a/b-barrel"/>
</dbReference>
<sequence length="197" mass="21707">MHRVASAADAISLSASGGDGLAMPDDEDDVVGNVTRTASAVTWWTVSSTVLCIGLLLHSGFDVPWFVAVIVFAEILISLARLWGQLVRSGAKRSEKRRHRLRHFMSVRLHEGAPVDELVASFLSLDQMECVKSLEVGSNCSRAAKSREHQLAFLVTFRDQRRLNAFLASSERAAFLSTIAPYTTEEFVFDFESGVMT</sequence>
<protein>
    <recommendedName>
        <fullName evidence="2">Stress-response A/B barrel domain-containing protein</fullName>
    </recommendedName>
</protein>
<name>A0AB34JMQ5_PRYPA</name>
<keyword evidence="1" id="KW-1133">Transmembrane helix</keyword>
<gene>
    <name evidence="3" type="ORF">AB1Y20_021869</name>
</gene>
<proteinExistence type="predicted"/>
<keyword evidence="4" id="KW-1185">Reference proteome</keyword>